<evidence type="ECO:0000256" key="3">
    <source>
        <dbReference type="ARBA" id="ARBA00022989"/>
    </source>
</evidence>
<dbReference type="PANTHER" id="PTHR32089">
    <property type="entry name" value="METHYL-ACCEPTING CHEMOTAXIS PROTEIN MCPB"/>
    <property type="match status" value="1"/>
</dbReference>
<accession>A0ABY1ZGR0</accession>
<dbReference type="PANTHER" id="PTHR32089:SF112">
    <property type="entry name" value="LYSOZYME-LIKE PROTEIN-RELATED"/>
    <property type="match status" value="1"/>
</dbReference>
<evidence type="ECO:0000256" key="4">
    <source>
        <dbReference type="ARBA" id="ARBA00023136"/>
    </source>
</evidence>
<comment type="subcellular location">
    <subcellularLocation>
        <location evidence="1">Membrane</location>
    </subcellularLocation>
</comment>
<keyword evidence="2" id="KW-0812">Transmembrane</keyword>
<organism evidence="8 9">
    <name type="scientific">Marinobacter halodurans</name>
    <dbReference type="NCBI Taxonomy" id="2528979"/>
    <lineage>
        <taxon>Bacteria</taxon>
        <taxon>Pseudomonadati</taxon>
        <taxon>Pseudomonadota</taxon>
        <taxon>Gammaproteobacteria</taxon>
        <taxon>Pseudomonadales</taxon>
        <taxon>Marinobacteraceae</taxon>
        <taxon>Marinobacter</taxon>
    </lineage>
</organism>
<name>A0ABY1ZGR0_9GAMM</name>
<evidence type="ECO:0000256" key="6">
    <source>
        <dbReference type="PROSITE-ProRule" id="PRU00284"/>
    </source>
</evidence>
<evidence type="ECO:0000256" key="2">
    <source>
        <dbReference type="ARBA" id="ARBA00022692"/>
    </source>
</evidence>
<dbReference type="Pfam" id="PF00015">
    <property type="entry name" value="MCPsignal"/>
    <property type="match status" value="1"/>
</dbReference>
<dbReference type="Gene3D" id="1.10.287.950">
    <property type="entry name" value="Methyl-accepting chemotaxis protein"/>
    <property type="match status" value="1"/>
</dbReference>
<evidence type="ECO:0000259" key="7">
    <source>
        <dbReference type="PROSITE" id="PS50111"/>
    </source>
</evidence>
<sequence>MTRNTQAQLANMQDGLAEHATFTEQAGVIAHEAAGHVDTIDGTIVRMAGSLDELSGYTENLRVVFAGLSEQSEQIADIVASIQDIASQTNLLALNAAIEAARAGEVGRGFSVVADEIRSLAERANGSSAEIHRIAQELGETANDAASGVTQAAQRVQQSTTLVQEAGTAMARIKEGQQVRAGVVREAKQQMETQMEIIEELMASFSKSSAGTVEG</sequence>
<keyword evidence="3" id="KW-1133">Transmembrane helix</keyword>
<dbReference type="SUPFAM" id="SSF58104">
    <property type="entry name" value="Methyl-accepting chemotaxis protein (MCP) signaling domain"/>
    <property type="match status" value="1"/>
</dbReference>
<dbReference type="Proteomes" id="UP000313645">
    <property type="component" value="Unassembled WGS sequence"/>
</dbReference>
<reference evidence="8 9" key="1">
    <citation type="submission" date="2019-02" db="EMBL/GenBank/DDBJ databases">
        <title>Marinobacter halodurans sp. nov., a marine bacterium isolated from sea tidal flat.</title>
        <authorList>
            <person name="Yoo Y."/>
            <person name="Lee D.W."/>
            <person name="Kim B.S."/>
            <person name="Kim J.-J."/>
        </authorList>
    </citation>
    <scope>NUCLEOTIDE SEQUENCE [LARGE SCALE GENOMIC DNA]</scope>
    <source>
        <strain evidence="8 9">YJ-S3-2</strain>
    </source>
</reference>
<proteinExistence type="predicted"/>
<feature type="domain" description="Methyl-accepting transducer" evidence="7">
    <location>
        <begin position="1"/>
        <end position="209"/>
    </location>
</feature>
<keyword evidence="9" id="KW-1185">Reference proteome</keyword>
<comment type="caution">
    <text evidence="8">The sequence shown here is derived from an EMBL/GenBank/DDBJ whole genome shotgun (WGS) entry which is preliminary data.</text>
</comment>
<dbReference type="PROSITE" id="PS50111">
    <property type="entry name" value="CHEMOTAXIS_TRANSDUC_2"/>
    <property type="match status" value="1"/>
</dbReference>
<evidence type="ECO:0000256" key="1">
    <source>
        <dbReference type="ARBA" id="ARBA00004370"/>
    </source>
</evidence>
<protein>
    <recommendedName>
        <fullName evidence="7">Methyl-accepting transducer domain-containing protein</fullName>
    </recommendedName>
</protein>
<dbReference type="InterPro" id="IPR004089">
    <property type="entry name" value="MCPsignal_dom"/>
</dbReference>
<dbReference type="EMBL" id="SJDL01000031">
    <property type="protein sequence ID" value="TBW51314.1"/>
    <property type="molecule type" value="Genomic_DNA"/>
</dbReference>
<keyword evidence="4" id="KW-0472">Membrane</keyword>
<keyword evidence="5 6" id="KW-0807">Transducer</keyword>
<dbReference type="SMART" id="SM00283">
    <property type="entry name" value="MA"/>
    <property type="match status" value="1"/>
</dbReference>
<gene>
    <name evidence="8" type="ORF">EZI54_17395</name>
</gene>
<evidence type="ECO:0000313" key="8">
    <source>
        <dbReference type="EMBL" id="TBW51314.1"/>
    </source>
</evidence>
<evidence type="ECO:0000256" key="5">
    <source>
        <dbReference type="ARBA" id="ARBA00023224"/>
    </source>
</evidence>
<evidence type="ECO:0000313" key="9">
    <source>
        <dbReference type="Proteomes" id="UP000313645"/>
    </source>
</evidence>